<evidence type="ECO:0000313" key="1">
    <source>
        <dbReference type="EMBL" id="GFS43713.1"/>
    </source>
</evidence>
<gene>
    <name evidence="1" type="ORF">NPIL_422061</name>
</gene>
<organism evidence="1 2">
    <name type="scientific">Nephila pilipes</name>
    <name type="common">Giant wood spider</name>
    <name type="synonym">Nephila maculata</name>
    <dbReference type="NCBI Taxonomy" id="299642"/>
    <lineage>
        <taxon>Eukaryota</taxon>
        <taxon>Metazoa</taxon>
        <taxon>Ecdysozoa</taxon>
        <taxon>Arthropoda</taxon>
        <taxon>Chelicerata</taxon>
        <taxon>Arachnida</taxon>
        <taxon>Araneae</taxon>
        <taxon>Araneomorphae</taxon>
        <taxon>Entelegynae</taxon>
        <taxon>Araneoidea</taxon>
        <taxon>Nephilidae</taxon>
        <taxon>Nephila</taxon>
    </lineage>
</organism>
<name>A0A8X6IFB7_NEPPI</name>
<dbReference type="AlphaFoldDB" id="A0A8X6IFB7"/>
<sequence>MNHEECWLIQVLGDQFYWSQRCLERCWSIVGCWSWSDTGLNNAIQPLDRLDANLGGKAGAHAGHGALNLGVEGWSSCRSLDHSNLGVTTGFGVGTGLKVGAGSGAGYWSERQCWSGAIFDLPFRANQDLEAGACHAGHRTNSSWSRDAVLSVAGRKAMLSGSQISSDANLGGKRWASTGLATLILESTGFG</sequence>
<dbReference type="EMBL" id="BMAW01090222">
    <property type="protein sequence ID" value="GFS43713.1"/>
    <property type="molecule type" value="Genomic_DNA"/>
</dbReference>
<evidence type="ECO:0000313" key="2">
    <source>
        <dbReference type="Proteomes" id="UP000887013"/>
    </source>
</evidence>
<proteinExistence type="predicted"/>
<protein>
    <submittedName>
        <fullName evidence="1">Uncharacterized protein</fullName>
    </submittedName>
</protein>
<comment type="caution">
    <text evidence="1">The sequence shown here is derived from an EMBL/GenBank/DDBJ whole genome shotgun (WGS) entry which is preliminary data.</text>
</comment>
<dbReference type="Proteomes" id="UP000887013">
    <property type="component" value="Unassembled WGS sequence"/>
</dbReference>
<reference evidence="1" key="1">
    <citation type="submission" date="2020-08" db="EMBL/GenBank/DDBJ databases">
        <title>Multicomponent nature underlies the extraordinary mechanical properties of spider dragline silk.</title>
        <authorList>
            <person name="Kono N."/>
            <person name="Nakamura H."/>
            <person name="Mori M."/>
            <person name="Yoshida Y."/>
            <person name="Ohtoshi R."/>
            <person name="Malay A.D."/>
            <person name="Moran D.A.P."/>
            <person name="Tomita M."/>
            <person name="Numata K."/>
            <person name="Arakawa K."/>
        </authorList>
    </citation>
    <scope>NUCLEOTIDE SEQUENCE</scope>
</reference>
<keyword evidence="2" id="KW-1185">Reference proteome</keyword>
<accession>A0A8X6IFB7</accession>